<protein>
    <recommendedName>
        <fullName evidence="3">Nuclear factor related to kappa-B-binding protein</fullName>
    </recommendedName>
</protein>
<dbReference type="GO" id="GO:0031011">
    <property type="term" value="C:Ino80 complex"/>
    <property type="evidence" value="ECO:0007669"/>
    <property type="project" value="InterPro"/>
</dbReference>
<evidence type="ECO:0000313" key="1">
    <source>
        <dbReference type="EMBL" id="KAF6134008.1"/>
    </source>
</evidence>
<evidence type="ECO:0008006" key="3">
    <source>
        <dbReference type="Google" id="ProtNLM"/>
    </source>
</evidence>
<dbReference type="OrthoDB" id="70874at2759"/>
<evidence type="ECO:0000313" key="2">
    <source>
        <dbReference type="Proteomes" id="UP000541444"/>
    </source>
</evidence>
<accession>A0A7J7KUJ2</accession>
<dbReference type="AlphaFoldDB" id="A0A7J7KUJ2"/>
<sequence length="823" mass="94002">MAAGQHKKRPNASSIMSCNLEEQFSVKKKRNVDSSKDFLKTRTLTSLEWDHNLKRVAAKKEQIAITWRNLGPFVTSSSHQGKELADVLSIPKNLFELEDISGVLSHEVWQENLSETDRYLLTQFLPKEVDATEAVQEGASLCSGNLHPDDVVCREKSFKTNMKVYYSELQSYHNGMLEKLRRMKELWETCKDPEKDVIEQIWSSRKHVDNSHSSHAKEFRPWDPEENLTATGESCSRIADESVFNSNKQKNVEKESGELRMRGGFVNRCVNSSLASERSKLADVSRKEKKSHKFCTRSGDGAKYMSYFKVTKKQHQQLKGMHQSVDGIKSKSLSRVLGDLKKIQVQSYGSFQEEEQIKLHDYWLQLAKRDLPLAFAKWTERQLLKQQWRKSLEQEMTEKKIHGVYEDEEKGNADVLLHEQRNDGETYPEVAMDVRNSEGNEEESSYSLSGQPFEQIPSLNDHIEFKPETKLLGNMKSAEHIAKRESPFQQILSLNGHHELNSVNMELRDERQNILQHESGIPTLTEFAGNMNSSESSYYNPLAEPDGYISTRELSLGQPYLHRDQSPYLINLGNPEDTLVHMPSNDLGTTFQVSNGGSFFGSYQGHNEFLQPEHKPLQYQFTATNDRLLESGHHHGHFREQQQMREMKERESYMHYPVINRNMYSPHPSKEHLPSMGVQNWALDPVRVSAPLQVSSNDTELWAQNCYPNEHQVPGQFLNNGGHTNDGIYGALSQFSRLQSCSSYNSLSGVDQDIQERTYVGGVVPSNINVFQRAGHQLNYLSGHEGNAGTALKANDIPWMSLPHQNSGLHDSVGKPFIRSWNQ</sequence>
<dbReference type="InterPro" id="IPR024867">
    <property type="entry name" value="NFRKB"/>
</dbReference>
<name>A0A7J7KUJ2_9MAGN</name>
<organism evidence="1 2">
    <name type="scientific">Kingdonia uniflora</name>
    <dbReference type="NCBI Taxonomy" id="39325"/>
    <lineage>
        <taxon>Eukaryota</taxon>
        <taxon>Viridiplantae</taxon>
        <taxon>Streptophyta</taxon>
        <taxon>Embryophyta</taxon>
        <taxon>Tracheophyta</taxon>
        <taxon>Spermatophyta</taxon>
        <taxon>Magnoliopsida</taxon>
        <taxon>Ranunculales</taxon>
        <taxon>Circaeasteraceae</taxon>
        <taxon>Kingdonia</taxon>
    </lineage>
</organism>
<comment type="caution">
    <text evidence="1">The sequence shown here is derived from an EMBL/GenBank/DDBJ whole genome shotgun (WGS) entry which is preliminary data.</text>
</comment>
<gene>
    <name evidence="1" type="ORF">GIB67_038299</name>
</gene>
<proteinExistence type="predicted"/>
<dbReference type="Proteomes" id="UP000541444">
    <property type="component" value="Unassembled WGS sequence"/>
</dbReference>
<dbReference type="PANTHER" id="PTHR13052:SF2">
    <property type="entry name" value="NUCLEAR FACTOR KAPPA-B-BINDING PROTEIN"/>
    <property type="match status" value="1"/>
</dbReference>
<dbReference type="PANTHER" id="PTHR13052">
    <property type="entry name" value="NFRKB-RELATED"/>
    <property type="match status" value="1"/>
</dbReference>
<reference evidence="1 2" key="1">
    <citation type="journal article" date="2020" name="IScience">
        <title>Genome Sequencing of the Endangered Kingdonia uniflora (Circaeasteraceae, Ranunculales) Reveals Potential Mechanisms of Evolutionary Specialization.</title>
        <authorList>
            <person name="Sun Y."/>
            <person name="Deng T."/>
            <person name="Zhang A."/>
            <person name="Moore M.J."/>
            <person name="Landis J.B."/>
            <person name="Lin N."/>
            <person name="Zhang H."/>
            <person name="Zhang X."/>
            <person name="Huang J."/>
            <person name="Zhang X."/>
            <person name="Sun H."/>
            <person name="Wang H."/>
        </authorList>
    </citation>
    <scope>NUCLEOTIDE SEQUENCE [LARGE SCALE GENOMIC DNA]</scope>
    <source>
        <strain evidence="1">TB1705</strain>
        <tissue evidence="1">Leaf</tissue>
    </source>
</reference>
<keyword evidence="2" id="KW-1185">Reference proteome</keyword>
<dbReference type="EMBL" id="JACGCM010002893">
    <property type="protein sequence ID" value="KAF6134008.1"/>
    <property type="molecule type" value="Genomic_DNA"/>
</dbReference>